<reference evidence="15 16" key="1">
    <citation type="journal article" date="2016" name="MBio">
        <title>Lateral Gene Transfer in a Heavy Metal-Contaminated-Groundwater Microbial Community.</title>
        <authorList>
            <person name="Hemme C.L."/>
            <person name="Green S.J."/>
            <person name="Rishishwar L."/>
            <person name="Prakash O."/>
            <person name="Pettenato A."/>
            <person name="Chakraborty R."/>
            <person name="Deutschbauer A.M."/>
            <person name="Van Nostrand J.D."/>
            <person name="Wu L."/>
            <person name="He Z."/>
            <person name="Jordan I.K."/>
            <person name="Hazen T.C."/>
            <person name="Arkin A.P."/>
            <person name="Kostka J.E."/>
            <person name="Zhou J."/>
        </authorList>
    </citation>
    <scope>NUCLEOTIDE SEQUENCE [LARGE SCALE GENOMIC DNA]</scope>
    <source>
        <strain evidence="15 16">FW104-T7</strain>
    </source>
</reference>
<evidence type="ECO:0000256" key="5">
    <source>
        <dbReference type="ARBA" id="ARBA00023002"/>
    </source>
</evidence>
<sequence>MTAYKAPLDDLRFALFDVLGAEQTLTSLQGGEAHSRDLLDAVLDEAGRLSEQLLAPTNAPADAEGCHYDKATQTVTTPKGFKEAFKAFTEGGWTGLTNPETYGGQALPGVLGIATTEIFQSGNLAWSLYPLLSEGATHAMELHGEEWQRERFMKPIVAGRWTGTMCLTEPQAGSDLGLLKTRAEPAAADADGHAVYKISGTKIFISAGEHDLAENIVHLVLARLPDAPEGSRGISMFIVPKFKVNEDGSLGARNTVAAGAIEHKMGIHACSTCVMNFDGADGYLIGKPHKGLAAMFTMMNAARLSVGVQGLALAERALQNSLSYARERLQSRSLSGPKFPDKPADNLLVQPDVRRMLLTQRAFVEGSRALLLYTALQTDIEHRAADEAARQKAGELVAFLIPIAKGMTTELAQECTKEALQIYGGHGYIAENGMEQFVRDARIITLYEGTTGIQAADLLGRKILQLQGVGAKHFLQEISTFCQQHSADESLRSLIGPLAVATKEWSELTVSLAQRVAANPEELGAAATDYLYYSGYVTLAYLWARSVAAAEAGAPSAAFKQAKRDTAAFYFARILPRTLTHKAAIEAGVTTLPEIA</sequence>
<keyword evidence="4 10" id="KW-0274">FAD</keyword>
<accession>A0A154QJP7</accession>
<keyword evidence="3 10" id="KW-0285">Flavoprotein</keyword>
<dbReference type="InterPro" id="IPR013786">
    <property type="entry name" value="AcylCoA_DH/ox_N"/>
</dbReference>
<dbReference type="Gene3D" id="1.20.140.10">
    <property type="entry name" value="Butyryl-CoA Dehydrogenase, subunit A, domain 3"/>
    <property type="match status" value="1"/>
</dbReference>
<dbReference type="Pfam" id="PF12806">
    <property type="entry name" value="Acyl-CoA_dh_C"/>
    <property type="match status" value="1"/>
</dbReference>
<comment type="catalytic activity">
    <reaction evidence="6">
        <text>3-(methylsulfanyl)propanoyl-CoA + oxidized [electron-transfer flavoprotein] + H(+) = 3-(methylsulfanyl)acryloyl-CoA + reduced [electron-transfer flavoprotein]</text>
        <dbReference type="Rhea" id="RHEA:52612"/>
        <dbReference type="Rhea" id="RHEA-COMP:10685"/>
        <dbReference type="Rhea" id="RHEA-COMP:10686"/>
        <dbReference type="ChEBI" id="CHEBI:15378"/>
        <dbReference type="ChEBI" id="CHEBI:57692"/>
        <dbReference type="ChEBI" id="CHEBI:58307"/>
        <dbReference type="ChEBI" id="CHEBI:82815"/>
        <dbReference type="ChEBI" id="CHEBI:84994"/>
        <dbReference type="EC" id="1.3.99.41"/>
    </reaction>
    <physiologicalReaction direction="left-to-right" evidence="6">
        <dbReference type="Rhea" id="RHEA:52613"/>
    </physiologicalReaction>
</comment>
<comment type="cofactor">
    <cofactor evidence="1 10">
        <name>FAD</name>
        <dbReference type="ChEBI" id="CHEBI:57692"/>
    </cofactor>
</comment>
<gene>
    <name evidence="15" type="ORF">RHOFW104T7_08795</name>
</gene>
<name>A0A154QJP7_9GAMM</name>
<dbReference type="InterPro" id="IPR037069">
    <property type="entry name" value="AcylCoA_DH/ox_N_sf"/>
</dbReference>
<dbReference type="EC" id="1.3.99.41" evidence="8"/>
<proteinExistence type="inferred from homology"/>
<dbReference type="FunFam" id="2.40.110.10:FF:000031">
    <property type="entry name" value="Acyl-CoA dehydrogenase, putative"/>
    <property type="match status" value="1"/>
</dbReference>
<organism evidence="15 16">
    <name type="scientific">Rhodanobacter thiooxydans</name>
    <dbReference type="NCBI Taxonomy" id="416169"/>
    <lineage>
        <taxon>Bacteria</taxon>
        <taxon>Pseudomonadati</taxon>
        <taxon>Pseudomonadota</taxon>
        <taxon>Gammaproteobacteria</taxon>
        <taxon>Lysobacterales</taxon>
        <taxon>Rhodanobacteraceae</taxon>
        <taxon>Rhodanobacter</taxon>
    </lineage>
</organism>
<evidence type="ECO:0000256" key="8">
    <source>
        <dbReference type="ARBA" id="ARBA00066694"/>
    </source>
</evidence>
<keyword evidence="16" id="KW-1185">Reference proteome</keyword>
<dbReference type="InterPro" id="IPR052166">
    <property type="entry name" value="Diverse_Acyl-CoA_DH"/>
</dbReference>
<dbReference type="InterPro" id="IPR036250">
    <property type="entry name" value="AcylCo_DH-like_C"/>
</dbReference>
<dbReference type="Gene3D" id="2.40.110.10">
    <property type="entry name" value="Butyryl-CoA Dehydrogenase, subunit A, domain 2"/>
    <property type="match status" value="1"/>
</dbReference>
<evidence type="ECO:0000256" key="6">
    <source>
        <dbReference type="ARBA" id="ARBA00051388"/>
    </source>
</evidence>
<protein>
    <recommendedName>
        <fullName evidence="9">3-methylmercaptopropionyl-CoA dehydrogenase</fullName>
        <ecNumber evidence="8">1.3.99.41</ecNumber>
    </recommendedName>
</protein>
<evidence type="ECO:0000256" key="4">
    <source>
        <dbReference type="ARBA" id="ARBA00022827"/>
    </source>
</evidence>
<evidence type="ECO:0000313" key="16">
    <source>
        <dbReference type="Proteomes" id="UP000076131"/>
    </source>
</evidence>
<evidence type="ECO:0000313" key="15">
    <source>
        <dbReference type="EMBL" id="KZC24379.1"/>
    </source>
</evidence>
<dbReference type="GO" id="GO:0050660">
    <property type="term" value="F:flavin adenine dinucleotide binding"/>
    <property type="evidence" value="ECO:0007669"/>
    <property type="project" value="InterPro"/>
</dbReference>
<comment type="caution">
    <text evidence="15">The sequence shown here is derived from an EMBL/GenBank/DDBJ whole genome shotgun (WGS) entry which is preliminary data.</text>
</comment>
<dbReference type="PANTHER" id="PTHR42803">
    <property type="entry name" value="ACYL-COA DEHYDROGENASE"/>
    <property type="match status" value="1"/>
</dbReference>
<feature type="domain" description="Acyl-CoA oxidase/dehydrogenase middle" evidence="12">
    <location>
        <begin position="165"/>
        <end position="278"/>
    </location>
</feature>
<dbReference type="PANTHER" id="PTHR42803:SF1">
    <property type="entry name" value="BROAD-SPECIFICITY LINEAR ACYL-COA DEHYDROGENASE FADE5"/>
    <property type="match status" value="1"/>
</dbReference>
<feature type="domain" description="Acyl-CoA dehydrogenase/oxidase N-terminal" evidence="13">
    <location>
        <begin position="78"/>
        <end position="159"/>
    </location>
</feature>
<dbReference type="Pfam" id="PF02770">
    <property type="entry name" value="Acyl-CoA_dh_M"/>
    <property type="match status" value="1"/>
</dbReference>
<dbReference type="InterPro" id="IPR009100">
    <property type="entry name" value="AcylCoA_DH/oxidase_NM_dom_sf"/>
</dbReference>
<dbReference type="RefSeq" id="WP_008433855.1">
    <property type="nucleotide sequence ID" value="NZ_LVJS01000028.1"/>
</dbReference>
<evidence type="ECO:0000256" key="7">
    <source>
        <dbReference type="ARBA" id="ARBA00058683"/>
    </source>
</evidence>
<dbReference type="SUPFAM" id="SSF56645">
    <property type="entry name" value="Acyl-CoA dehydrogenase NM domain-like"/>
    <property type="match status" value="1"/>
</dbReference>
<evidence type="ECO:0000259" key="14">
    <source>
        <dbReference type="Pfam" id="PF12806"/>
    </source>
</evidence>
<dbReference type="InterPro" id="IPR025878">
    <property type="entry name" value="Acyl-CoA_dh-like_C_dom"/>
</dbReference>
<dbReference type="InterPro" id="IPR009075">
    <property type="entry name" value="AcylCo_DH/oxidase_C"/>
</dbReference>
<evidence type="ECO:0000256" key="10">
    <source>
        <dbReference type="RuleBase" id="RU362125"/>
    </source>
</evidence>
<evidence type="ECO:0000256" key="1">
    <source>
        <dbReference type="ARBA" id="ARBA00001974"/>
    </source>
</evidence>
<dbReference type="GO" id="GO:0016627">
    <property type="term" value="F:oxidoreductase activity, acting on the CH-CH group of donors"/>
    <property type="evidence" value="ECO:0007669"/>
    <property type="project" value="InterPro"/>
</dbReference>
<dbReference type="SUPFAM" id="SSF47203">
    <property type="entry name" value="Acyl-CoA dehydrogenase C-terminal domain-like"/>
    <property type="match status" value="1"/>
</dbReference>
<dbReference type="Proteomes" id="UP000076131">
    <property type="component" value="Unassembled WGS sequence"/>
</dbReference>
<evidence type="ECO:0000256" key="9">
    <source>
        <dbReference type="ARBA" id="ARBA00069043"/>
    </source>
</evidence>
<comment type="similarity">
    <text evidence="2 10">Belongs to the acyl-CoA dehydrogenase family.</text>
</comment>
<dbReference type="eggNOG" id="COG1960">
    <property type="taxonomic scope" value="Bacteria"/>
</dbReference>
<evidence type="ECO:0000259" key="13">
    <source>
        <dbReference type="Pfam" id="PF02771"/>
    </source>
</evidence>
<dbReference type="InterPro" id="IPR046373">
    <property type="entry name" value="Acyl-CoA_Oxase/DH_mid-dom_sf"/>
</dbReference>
<dbReference type="EMBL" id="LVJS01000028">
    <property type="protein sequence ID" value="KZC24379.1"/>
    <property type="molecule type" value="Genomic_DNA"/>
</dbReference>
<dbReference type="Pfam" id="PF00441">
    <property type="entry name" value="Acyl-CoA_dh_1"/>
    <property type="match status" value="1"/>
</dbReference>
<feature type="domain" description="Acetyl-CoA dehydrogenase-like C-terminal" evidence="14">
    <location>
        <begin position="474"/>
        <end position="592"/>
    </location>
</feature>
<keyword evidence="5 10" id="KW-0560">Oxidoreductase</keyword>
<comment type="function">
    <text evidence="7">Involved in the assimilation of dimethylsulphoniopropionate (DMSP), an important compound in the fixation of carbon in marine phytoplankton, by mediating the conversion of 3-(methylthio)propanoyl-CoA (MMPA-CoA) to 3-(methylthio)acryloyl-CoA (MTA-CoA).</text>
</comment>
<feature type="domain" description="Acyl-CoA dehydrogenase/oxidase C-terminal" evidence="11">
    <location>
        <begin position="290"/>
        <end position="457"/>
    </location>
</feature>
<dbReference type="Gene3D" id="1.10.540.10">
    <property type="entry name" value="Acyl-CoA dehydrogenase/oxidase, N-terminal domain"/>
    <property type="match status" value="1"/>
</dbReference>
<dbReference type="AlphaFoldDB" id="A0A154QJP7"/>
<evidence type="ECO:0000259" key="11">
    <source>
        <dbReference type="Pfam" id="PF00441"/>
    </source>
</evidence>
<evidence type="ECO:0000256" key="2">
    <source>
        <dbReference type="ARBA" id="ARBA00009347"/>
    </source>
</evidence>
<evidence type="ECO:0000259" key="12">
    <source>
        <dbReference type="Pfam" id="PF02770"/>
    </source>
</evidence>
<dbReference type="STRING" id="416169.RHOFW104T7_08795"/>
<dbReference type="Pfam" id="PF02771">
    <property type="entry name" value="Acyl-CoA_dh_N"/>
    <property type="match status" value="1"/>
</dbReference>
<dbReference type="InterPro" id="IPR006091">
    <property type="entry name" value="Acyl-CoA_Oxase/DH_mid-dom"/>
</dbReference>
<evidence type="ECO:0000256" key="3">
    <source>
        <dbReference type="ARBA" id="ARBA00022630"/>
    </source>
</evidence>